<keyword evidence="2" id="KW-0645">Protease</keyword>
<evidence type="ECO:0000256" key="4">
    <source>
        <dbReference type="ARBA" id="ARBA00022807"/>
    </source>
</evidence>
<dbReference type="AlphaFoldDB" id="A0A381XG73"/>
<evidence type="ECO:0000256" key="2">
    <source>
        <dbReference type="ARBA" id="ARBA00022670"/>
    </source>
</evidence>
<evidence type="ECO:0000259" key="5">
    <source>
        <dbReference type="PROSITE" id="PS51935"/>
    </source>
</evidence>
<dbReference type="Gene3D" id="3.90.1720.10">
    <property type="entry name" value="endopeptidase domain like (from Nostoc punctiforme)"/>
    <property type="match status" value="1"/>
</dbReference>
<accession>A0A381XG73</accession>
<sequence>VSVLKSRIFKYPKNLKKFKSKNFLSFSSKIQVLKKKNNFVMFDKNKWLFTKDIKLINQKEKNIIKILKLFLNCKYKWGGKTYRGIDCSALIQIFYKFNNKFFPRDTVDQIKYIKGNSTRKKFKSGEIIYWKGHVAICINSKELIHAYGPKKKVLIMPIKKTIILIKDTANLEVKKIFSI</sequence>
<dbReference type="InterPro" id="IPR038765">
    <property type="entry name" value="Papain-like_cys_pep_sf"/>
</dbReference>
<keyword evidence="3" id="KW-0378">Hydrolase</keyword>
<feature type="non-terminal residue" evidence="6">
    <location>
        <position position="1"/>
    </location>
</feature>
<dbReference type="SUPFAM" id="SSF54001">
    <property type="entry name" value="Cysteine proteinases"/>
    <property type="match status" value="1"/>
</dbReference>
<dbReference type="EMBL" id="UINC01014983">
    <property type="protein sequence ID" value="SVA63461.1"/>
    <property type="molecule type" value="Genomic_DNA"/>
</dbReference>
<dbReference type="InterPro" id="IPR051202">
    <property type="entry name" value="Peptidase_C40"/>
</dbReference>
<organism evidence="6">
    <name type="scientific">marine metagenome</name>
    <dbReference type="NCBI Taxonomy" id="408172"/>
    <lineage>
        <taxon>unclassified sequences</taxon>
        <taxon>metagenomes</taxon>
        <taxon>ecological metagenomes</taxon>
    </lineage>
</organism>
<dbReference type="PROSITE" id="PS51935">
    <property type="entry name" value="NLPC_P60"/>
    <property type="match status" value="1"/>
</dbReference>
<reference evidence="6" key="1">
    <citation type="submission" date="2018-05" db="EMBL/GenBank/DDBJ databases">
        <authorList>
            <person name="Lanie J.A."/>
            <person name="Ng W.-L."/>
            <person name="Kazmierczak K.M."/>
            <person name="Andrzejewski T.M."/>
            <person name="Davidsen T.M."/>
            <person name="Wayne K.J."/>
            <person name="Tettelin H."/>
            <person name="Glass J.I."/>
            <person name="Rusch D."/>
            <person name="Podicherti R."/>
            <person name="Tsui H.-C.T."/>
            <person name="Winkler M.E."/>
        </authorList>
    </citation>
    <scope>NUCLEOTIDE SEQUENCE</scope>
</reference>
<name>A0A381XG73_9ZZZZ</name>
<dbReference type="GO" id="GO:0008234">
    <property type="term" value="F:cysteine-type peptidase activity"/>
    <property type="evidence" value="ECO:0007669"/>
    <property type="project" value="UniProtKB-KW"/>
</dbReference>
<dbReference type="GO" id="GO:0006508">
    <property type="term" value="P:proteolysis"/>
    <property type="evidence" value="ECO:0007669"/>
    <property type="project" value="UniProtKB-KW"/>
</dbReference>
<proteinExistence type="inferred from homology"/>
<evidence type="ECO:0000256" key="3">
    <source>
        <dbReference type="ARBA" id="ARBA00022801"/>
    </source>
</evidence>
<dbReference type="PANTHER" id="PTHR47053:SF1">
    <property type="entry name" value="MUREIN DD-ENDOPEPTIDASE MEPH-RELATED"/>
    <property type="match status" value="1"/>
</dbReference>
<feature type="domain" description="NlpC/P60" evidence="5">
    <location>
        <begin position="57"/>
        <end position="177"/>
    </location>
</feature>
<protein>
    <recommendedName>
        <fullName evidence="5">NlpC/P60 domain-containing protein</fullName>
    </recommendedName>
</protein>
<evidence type="ECO:0000313" key="6">
    <source>
        <dbReference type="EMBL" id="SVA63461.1"/>
    </source>
</evidence>
<comment type="similarity">
    <text evidence="1">Belongs to the peptidase C40 family.</text>
</comment>
<keyword evidence="4" id="KW-0788">Thiol protease</keyword>
<dbReference type="PANTHER" id="PTHR47053">
    <property type="entry name" value="MUREIN DD-ENDOPEPTIDASE MEPH-RELATED"/>
    <property type="match status" value="1"/>
</dbReference>
<dbReference type="Pfam" id="PF00877">
    <property type="entry name" value="NLPC_P60"/>
    <property type="match status" value="1"/>
</dbReference>
<dbReference type="InterPro" id="IPR000064">
    <property type="entry name" value="NLP_P60_dom"/>
</dbReference>
<gene>
    <name evidence="6" type="ORF">METZ01_LOCUS116315</name>
</gene>
<evidence type="ECO:0000256" key="1">
    <source>
        <dbReference type="ARBA" id="ARBA00007074"/>
    </source>
</evidence>